<dbReference type="Proteomes" id="UP000092993">
    <property type="component" value="Unassembled WGS sequence"/>
</dbReference>
<gene>
    <name evidence="1" type="ORF">A0H81_14453</name>
</gene>
<accession>A0A1C7LNT9</accession>
<reference evidence="1 2" key="1">
    <citation type="submission" date="2016-03" db="EMBL/GenBank/DDBJ databases">
        <title>Whole genome sequencing of Grifola frondosa 9006-11.</title>
        <authorList>
            <person name="Min B."/>
            <person name="Park H."/>
            <person name="Kim J.-G."/>
            <person name="Cho H."/>
            <person name="Oh Y.-L."/>
            <person name="Kong W.-S."/>
            <person name="Choi I.-G."/>
        </authorList>
    </citation>
    <scope>NUCLEOTIDE SEQUENCE [LARGE SCALE GENOMIC DNA]</scope>
    <source>
        <strain evidence="1 2">9006-11</strain>
    </source>
</reference>
<dbReference type="AlphaFoldDB" id="A0A1C7LNT9"/>
<keyword evidence="2" id="KW-1185">Reference proteome</keyword>
<protein>
    <submittedName>
        <fullName evidence="1">Uncharacterized protein</fullName>
    </submittedName>
</protein>
<sequence>MTAGARLDISIVPQALLNASKGLVAKRGGARTAPSAGSDYGGWCAEERLAERDQTRIGTVDKDVRLSLNRPTVGAETTHPPQSRDVAVQPLPSTLFNSKGMVRGQKAGERSAMLANWEMEVLPEGPHLFEVFAFSSKVMARV</sequence>
<organism evidence="1 2">
    <name type="scientific">Grifola frondosa</name>
    <name type="common">Maitake</name>
    <name type="synonym">Polyporus frondosus</name>
    <dbReference type="NCBI Taxonomy" id="5627"/>
    <lineage>
        <taxon>Eukaryota</taxon>
        <taxon>Fungi</taxon>
        <taxon>Dikarya</taxon>
        <taxon>Basidiomycota</taxon>
        <taxon>Agaricomycotina</taxon>
        <taxon>Agaricomycetes</taxon>
        <taxon>Polyporales</taxon>
        <taxon>Grifolaceae</taxon>
        <taxon>Grifola</taxon>
    </lineage>
</organism>
<comment type="caution">
    <text evidence="1">The sequence shown here is derived from an EMBL/GenBank/DDBJ whole genome shotgun (WGS) entry which is preliminary data.</text>
</comment>
<evidence type="ECO:0000313" key="2">
    <source>
        <dbReference type="Proteomes" id="UP000092993"/>
    </source>
</evidence>
<dbReference type="EMBL" id="LUGG01000043">
    <property type="protein sequence ID" value="OBZ65637.1"/>
    <property type="molecule type" value="Genomic_DNA"/>
</dbReference>
<name>A0A1C7LNT9_GRIFR</name>
<proteinExistence type="predicted"/>
<evidence type="ECO:0000313" key="1">
    <source>
        <dbReference type="EMBL" id="OBZ65637.1"/>
    </source>
</evidence>